<dbReference type="GeneID" id="70130095"/>
<feature type="compositionally biased region" description="Polar residues" evidence="3">
    <location>
        <begin position="10"/>
        <end position="20"/>
    </location>
</feature>
<dbReference type="OrthoDB" id="103819at2759"/>
<feature type="region of interest" description="Disordered" evidence="3">
    <location>
        <begin position="1"/>
        <end position="27"/>
    </location>
</feature>
<gene>
    <name evidence="5" type="ORF">BKA67DRAFT_543645</name>
</gene>
<reference evidence="5" key="1">
    <citation type="journal article" date="2021" name="Nat. Commun.">
        <title>Genetic determinants of endophytism in the Arabidopsis root mycobiome.</title>
        <authorList>
            <person name="Mesny F."/>
            <person name="Miyauchi S."/>
            <person name="Thiergart T."/>
            <person name="Pickel B."/>
            <person name="Atanasova L."/>
            <person name="Karlsson M."/>
            <person name="Huettel B."/>
            <person name="Barry K.W."/>
            <person name="Haridas S."/>
            <person name="Chen C."/>
            <person name="Bauer D."/>
            <person name="Andreopoulos W."/>
            <person name="Pangilinan J."/>
            <person name="LaButti K."/>
            <person name="Riley R."/>
            <person name="Lipzen A."/>
            <person name="Clum A."/>
            <person name="Drula E."/>
            <person name="Henrissat B."/>
            <person name="Kohler A."/>
            <person name="Grigoriev I.V."/>
            <person name="Martin F.M."/>
            <person name="Hacquard S."/>
        </authorList>
    </citation>
    <scope>NUCLEOTIDE SEQUENCE</scope>
    <source>
        <strain evidence="5">MPI-SDFR-AT-0073</strain>
    </source>
</reference>
<dbReference type="AlphaFoldDB" id="A0A9P9A2H5"/>
<evidence type="ECO:0000256" key="2">
    <source>
        <dbReference type="ARBA" id="ARBA00023242"/>
    </source>
</evidence>
<organism evidence="5 6">
    <name type="scientific">Truncatella angustata</name>
    <dbReference type="NCBI Taxonomy" id="152316"/>
    <lineage>
        <taxon>Eukaryota</taxon>
        <taxon>Fungi</taxon>
        <taxon>Dikarya</taxon>
        <taxon>Ascomycota</taxon>
        <taxon>Pezizomycotina</taxon>
        <taxon>Sordariomycetes</taxon>
        <taxon>Xylariomycetidae</taxon>
        <taxon>Amphisphaeriales</taxon>
        <taxon>Sporocadaceae</taxon>
        <taxon>Truncatella</taxon>
    </lineage>
</organism>
<keyword evidence="1" id="KW-0479">Metal-binding</keyword>
<dbReference type="RefSeq" id="XP_045963264.1">
    <property type="nucleotide sequence ID" value="XM_046101203.1"/>
</dbReference>
<dbReference type="GO" id="GO:0003677">
    <property type="term" value="F:DNA binding"/>
    <property type="evidence" value="ECO:0007669"/>
    <property type="project" value="InterPro"/>
</dbReference>
<feature type="region of interest" description="Disordered" evidence="3">
    <location>
        <begin position="702"/>
        <end position="723"/>
    </location>
</feature>
<feature type="domain" description="Zn(2)-C6 fungal-type" evidence="4">
    <location>
        <begin position="33"/>
        <end position="62"/>
    </location>
</feature>
<dbReference type="InterPro" id="IPR036864">
    <property type="entry name" value="Zn2-C6_fun-type_DNA-bd_sf"/>
</dbReference>
<evidence type="ECO:0000256" key="1">
    <source>
        <dbReference type="ARBA" id="ARBA00022723"/>
    </source>
</evidence>
<dbReference type="SMART" id="SM00066">
    <property type="entry name" value="GAL4"/>
    <property type="match status" value="1"/>
</dbReference>
<dbReference type="PANTHER" id="PTHR46910:SF5">
    <property type="entry name" value="ZN(II)2CYS6 TRANSCRIPTION FACTOR (EUROFUNG)"/>
    <property type="match status" value="1"/>
</dbReference>
<evidence type="ECO:0000313" key="5">
    <source>
        <dbReference type="EMBL" id="KAH6659133.1"/>
    </source>
</evidence>
<evidence type="ECO:0000256" key="3">
    <source>
        <dbReference type="SAM" id="MobiDB-lite"/>
    </source>
</evidence>
<keyword evidence="6" id="KW-1185">Reference proteome</keyword>
<dbReference type="PROSITE" id="PS50048">
    <property type="entry name" value="ZN2_CY6_FUNGAL_2"/>
    <property type="match status" value="1"/>
</dbReference>
<accession>A0A9P9A2H5</accession>
<dbReference type="Pfam" id="PF00172">
    <property type="entry name" value="Zn_clus"/>
    <property type="match status" value="1"/>
</dbReference>
<dbReference type="EMBL" id="JAGPXC010000001">
    <property type="protein sequence ID" value="KAH6659133.1"/>
    <property type="molecule type" value="Genomic_DNA"/>
</dbReference>
<dbReference type="GO" id="GO:0000981">
    <property type="term" value="F:DNA-binding transcription factor activity, RNA polymerase II-specific"/>
    <property type="evidence" value="ECO:0007669"/>
    <property type="project" value="InterPro"/>
</dbReference>
<name>A0A9P9A2H5_9PEZI</name>
<dbReference type="CDD" id="cd12148">
    <property type="entry name" value="fungal_TF_MHR"/>
    <property type="match status" value="1"/>
</dbReference>
<dbReference type="InterPro" id="IPR001138">
    <property type="entry name" value="Zn2Cys6_DnaBD"/>
</dbReference>
<dbReference type="Gene3D" id="4.10.240.10">
    <property type="entry name" value="Zn(2)-C6 fungal-type DNA-binding domain"/>
    <property type="match status" value="1"/>
</dbReference>
<comment type="caution">
    <text evidence="5">The sequence shown here is derived from an EMBL/GenBank/DDBJ whole genome shotgun (WGS) entry which is preliminary data.</text>
</comment>
<dbReference type="GO" id="GO:0008270">
    <property type="term" value="F:zinc ion binding"/>
    <property type="evidence" value="ECO:0007669"/>
    <property type="project" value="InterPro"/>
</dbReference>
<dbReference type="GO" id="GO:0006351">
    <property type="term" value="P:DNA-templated transcription"/>
    <property type="evidence" value="ECO:0007669"/>
    <property type="project" value="InterPro"/>
</dbReference>
<keyword evidence="2" id="KW-0539">Nucleus</keyword>
<feature type="compositionally biased region" description="Polar residues" evidence="3">
    <location>
        <begin position="127"/>
        <end position="138"/>
    </location>
</feature>
<sequence length="753" mass="83694">MEETPESNENRGNNTPGSNGERQRRPSPIHRRACEVCRFRKIGCDRSEPCSNCLRSRTACTYEDVQGTRPKRQRVLISTQYERKIDRIEERLTKVVGLLENLTSNHNQGPLDRVVHGPLAAGLANGHENTFSNSTPFSSIRDREGSPGYNTSATPATLAGNTEFEGASSMTAHADFANSYLAHSVSFGPLKDFHLELDDTLKALRDLVSQRDEVSTAKEHRYAPTKTSACEARFYKPARPSPNMAMASIRLAQDVPKISCFHLCGLISTQDFTDYVLKTLFSANCSDADLIITNAGLCWLYEELSCQLTDQELGEHLQRADLRKESLSCRTNLEKLLSALPLQLPCNMDYITALVFACHFTIENSRASHSWTLISSATQMCVSSGYHRFNHVEGDPESERSRKIWLFWNVYIIEKGLSLRLGRPSCIADWDITVPVPDSGLGDHIPWGNCTKPWVQLAHVQGRCYEDLYSPAALEIPDNVRAVRAQTLFESTKKVINSIEELEAGESQRQLQSHTTFGLMQGKVLCYAVATLILRAMPKSDSSTGTFTDECVSSARTALLLHEKCLAMIEPQDGLGINLYIQWTIHYAPFIPFIVLFCRVIETMDMADLERLHSFVTNLEHAAKLCKMTASAQRLFHILYNIANRYIEIKTSATQPSMSDEFNAYLHALGFVPGLNPNILTTQDIGATGATGTAGAAGLVSGAKGGNIRPDTQREVSAQGTGPLQQDGSLGDWFYNNQQMMGLLEENFNYFTS</sequence>
<protein>
    <recommendedName>
        <fullName evidence="4">Zn(2)-C6 fungal-type domain-containing protein</fullName>
    </recommendedName>
</protein>
<dbReference type="SUPFAM" id="SSF57701">
    <property type="entry name" value="Zn2/Cys6 DNA-binding domain"/>
    <property type="match status" value="1"/>
</dbReference>
<dbReference type="PANTHER" id="PTHR46910">
    <property type="entry name" value="TRANSCRIPTION FACTOR PDR1"/>
    <property type="match status" value="1"/>
</dbReference>
<dbReference type="PROSITE" id="PS00463">
    <property type="entry name" value="ZN2_CY6_FUNGAL_1"/>
    <property type="match status" value="1"/>
</dbReference>
<dbReference type="InterPro" id="IPR007219">
    <property type="entry name" value="XnlR_reg_dom"/>
</dbReference>
<evidence type="ECO:0000259" key="4">
    <source>
        <dbReference type="PROSITE" id="PS50048"/>
    </source>
</evidence>
<feature type="region of interest" description="Disordered" evidence="3">
    <location>
        <begin position="126"/>
        <end position="147"/>
    </location>
</feature>
<evidence type="ECO:0000313" key="6">
    <source>
        <dbReference type="Proteomes" id="UP000758603"/>
    </source>
</evidence>
<dbReference type="Pfam" id="PF04082">
    <property type="entry name" value="Fungal_trans"/>
    <property type="match status" value="1"/>
</dbReference>
<dbReference type="InterPro" id="IPR050987">
    <property type="entry name" value="AtrR-like"/>
</dbReference>
<dbReference type="SMART" id="SM00906">
    <property type="entry name" value="Fungal_trans"/>
    <property type="match status" value="1"/>
</dbReference>
<proteinExistence type="predicted"/>
<dbReference type="Proteomes" id="UP000758603">
    <property type="component" value="Unassembled WGS sequence"/>
</dbReference>
<dbReference type="CDD" id="cd00067">
    <property type="entry name" value="GAL4"/>
    <property type="match status" value="1"/>
</dbReference>